<evidence type="ECO:0000256" key="4">
    <source>
        <dbReference type="ARBA" id="ARBA00025211"/>
    </source>
</evidence>
<feature type="domain" description="Dehydrogenase E1 component" evidence="6">
    <location>
        <begin position="16"/>
        <end position="319"/>
    </location>
</feature>
<accession>A0A371B6S5</accession>
<gene>
    <name evidence="7" type="ORF">DXH78_00240</name>
</gene>
<dbReference type="PANTHER" id="PTHR11516:SF60">
    <property type="entry name" value="PYRUVATE DEHYDROGENASE E1 COMPONENT SUBUNIT ALPHA"/>
    <property type="match status" value="1"/>
</dbReference>
<dbReference type="Pfam" id="PF00676">
    <property type="entry name" value="E1_dh"/>
    <property type="match status" value="1"/>
</dbReference>
<organism evidence="7 8">
    <name type="scientific">Undibacter mobilis</name>
    <dbReference type="NCBI Taxonomy" id="2292256"/>
    <lineage>
        <taxon>Bacteria</taxon>
        <taxon>Pseudomonadati</taxon>
        <taxon>Pseudomonadota</taxon>
        <taxon>Alphaproteobacteria</taxon>
        <taxon>Hyphomicrobiales</taxon>
        <taxon>Nitrobacteraceae</taxon>
        <taxon>Undibacter</taxon>
    </lineage>
</organism>
<dbReference type="AlphaFoldDB" id="A0A371B6S5"/>
<dbReference type="InterPro" id="IPR050642">
    <property type="entry name" value="PDH_E1_Alpha_Subunit"/>
</dbReference>
<dbReference type="GO" id="GO:0004739">
    <property type="term" value="F:pyruvate dehydrogenase (acetyl-transferring) activity"/>
    <property type="evidence" value="ECO:0007669"/>
    <property type="project" value="UniProtKB-EC"/>
</dbReference>
<dbReference type="Gene3D" id="3.40.50.970">
    <property type="match status" value="1"/>
</dbReference>
<keyword evidence="3" id="KW-0786">Thiamine pyrophosphate</keyword>
<proteinExistence type="predicted"/>
<dbReference type="InterPro" id="IPR001017">
    <property type="entry name" value="DH_E1"/>
</dbReference>
<comment type="cofactor">
    <cofactor evidence="1">
        <name>thiamine diphosphate</name>
        <dbReference type="ChEBI" id="CHEBI:58937"/>
    </cofactor>
</comment>
<dbReference type="RefSeq" id="WP_115515181.1">
    <property type="nucleotide sequence ID" value="NZ_QRGO01000001.1"/>
</dbReference>
<name>A0A371B6S5_9BRAD</name>
<comment type="function">
    <text evidence="4">The pyruvate dehydrogenase complex catalyzes the overall conversion of pyruvate to acetyl-CoA and CO(2). It contains multiple copies of three enzymatic components: pyruvate dehydrogenase (E1), dihydrolipoamide acetyltransferase (E2) and lipoamide dehydrogenase (E3).</text>
</comment>
<dbReference type="InterPro" id="IPR029061">
    <property type="entry name" value="THDP-binding"/>
</dbReference>
<dbReference type="OrthoDB" id="9766715at2"/>
<dbReference type="Proteomes" id="UP000263993">
    <property type="component" value="Unassembled WGS sequence"/>
</dbReference>
<dbReference type="CDD" id="cd02000">
    <property type="entry name" value="TPP_E1_PDC_ADC_BCADC"/>
    <property type="match status" value="1"/>
</dbReference>
<dbReference type="EMBL" id="QRGO01000001">
    <property type="protein sequence ID" value="RDV03153.1"/>
    <property type="molecule type" value="Genomic_DNA"/>
</dbReference>
<keyword evidence="8" id="KW-1185">Reference proteome</keyword>
<evidence type="ECO:0000256" key="2">
    <source>
        <dbReference type="ARBA" id="ARBA00023002"/>
    </source>
</evidence>
<evidence type="ECO:0000256" key="5">
    <source>
        <dbReference type="ARBA" id="ARBA00051231"/>
    </source>
</evidence>
<comment type="caution">
    <text evidence="7">The sequence shown here is derived from an EMBL/GenBank/DDBJ whole genome shotgun (WGS) entry which is preliminary data.</text>
</comment>
<dbReference type="PANTHER" id="PTHR11516">
    <property type="entry name" value="PYRUVATE DEHYDROGENASE E1 COMPONENT, ALPHA SUBUNIT BACTERIAL AND ORGANELLAR"/>
    <property type="match status" value="1"/>
</dbReference>
<reference evidence="8" key="1">
    <citation type="submission" date="2018-08" db="EMBL/GenBank/DDBJ databases">
        <authorList>
            <person name="Kim S.-J."/>
            <person name="Jung G.-Y."/>
        </authorList>
    </citation>
    <scope>NUCLEOTIDE SEQUENCE [LARGE SCALE GENOMIC DNA]</scope>
    <source>
        <strain evidence="8">GY_H</strain>
    </source>
</reference>
<evidence type="ECO:0000259" key="6">
    <source>
        <dbReference type="Pfam" id="PF00676"/>
    </source>
</evidence>
<protein>
    <submittedName>
        <fullName evidence="7">Thiamine pyrophosphate-dependent dehydrogenase E1 component subunit alpha</fullName>
    </submittedName>
</protein>
<evidence type="ECO:0000256" key="1">
    <source>
        <dbReference type="ARBA" id="ARBA00001964"/>
    </source>
</evidence>
<evidence type="ECO:0000313" key="7">
    <source>
        <dbReference type="EMBL" id="RDV03153.1"/>
    </source>
</evidence>
<dbReference type="SUPFAM" id="SSF52518">
    <property type="entry name" value="Thiamin diphosphate-binding fold (THDP-binding)"/>
    <property type="match status" value="1"/>
</dbReference>
<sequence>MSNLLDPTEEKRLLRSMLRIRRAEEIIAHHYKTEQQMRTPTHFGIGQEAVAVGVCGALQQDDVIFSHHRCHTHYLAKGGDLAGLVAELYGRATGCSGGRGGSVHLADRKVGVVATSAILGETVPVAVGSALAFKMDGGKRVAVTFFGDAVFEEGVIYESLNYAAVNGLPVLFCCENNLYSTETPLSLRRKSGSEFIDRVRSFGVPGEVIDGNDVGVVREAVANAVARLRRGEGPAYIECLTYRWREHVGPLFDYEANRTYRTRDELEDWMRRDPLAVSKKRLMNASALGDAEYEAWLADIDAEVASAIEAAKAAPWPEVRLILEGVL</sequence>
<dbReference type="GO" id="GO:0006086">
    <property type="term" value="P:pyruvate decarboxylation to acetyl-CoA"/>
    <property type="evidence" value="ECO:0007669"/>
    <property type="project" value="TreeGrafter"/>
</dbReference>
<keyword evidence="2" id="KW-0560">Oxidoreductase</keyword>
<evidence type="ECO:0000256" key="3">
    <source>
        <dbReference type="ARBA" id="ARBA00023052"/>
    </source>
</evidence>
<comment type="catalytic activity">
    <reaction evidence="5">
        <text>N(6)-[(R)-lipoyl]-L-lysyl-[protein] + pyruvate + H(+) = N(6)-[(R)-S(8)-acetyldihydrolipoyl]-L-lysyl-[protein] + CO2</text>
        <dbReference type="Rhea" id="RHEA:19189"/>
        <dbReference type="Rhea" id="RHEA-COMP:10474"/>
        <dbReference type="Rhea" id="RHEA-COMP:10478"/>
        <dbReference type="ChEBI" id="CHEBI:15361"/>
        <dbReference type="ChEBI" id="CHEBI:15378"/>
        <dbReference type="ChEBI" id="CHEBI:16526"/>
        <dbReference type="ChEBI" id="CHEBI:83099"/>
        <dbReference type="ChEBI" id="CHEBI:83111"/>
        <dbReference type="EC" id="1.2.4.1"/>
    </reaction>
</comment>
<evidence type="ECO:0000313" key="8">
    <source>
        <dbReference type="Proteomes" id="UP000263993"/>
    </source>
</evidence>